<proteinExistence type="predicted"/>
<dbReference type="PANTHER" id="PTHR45947">
    <property type="entry name" value="SULFOQUINOVOSYL TRANSFERASE SQD2"/>
    <property type="match status" value="1"/>
</dbReference>
<dbReference type="SUPFAM" id="SSF53756">
    <property type="entry name" value="UDP-Glycosyltransferase/glycogen phosphorylase"/>
    <property type="match status" value="1"/>
</dbReference>
<dbReference type="Pfam" id="PF00534">
    <property type="entry name" value="Glycos_transf_1"/>
    <property type="match status" value="1"/>
</dbReference>
<name>A0A2M7UFE7_9BACT</name>
<dbReference type="PANTHER" id="PTHR45947:SF13">
    <property type="entry name" value="TRANSFERASE"/>
    <property type="match status" value="1"/>
</dbReference>
<comment type="caution">
    <text evidence="3">The sequence shown here is derived from an EMBL/GenBank/DDBJ whole genome shotgun (WGS) entry which is preliminary data.</text>
</comment>
<accession>A0A2M7UFE7</accession>
<evidence type="ECO:0000313" key="3">
    <source>
        <dbReference type="EMBL" id="PIZ69958.1"/>
    </source>
</evidence>
<sequence>MKILQINKFFFIKGGVERYFFDLSELLAGKGHQVIPWSVRHDNNFPYPEQNDFAQFIDFSKNEGFFKEIAKGWKIIWNRDAGKKLEKVIQKHQPDIAHVHNIFTHLSPSVISVLKKHDIPVAMTLHDYKFFCPNYTFFTNGETCFACLKKKNYYSCLIKKCVKNSYFKSLAGCLEGEWQKFLKVSQKIDVFLSPSSYLRRKAVEWGIPKEKIFTLPNFIFKEKEVVAGRSEKNYILYFGRLNQEKGVNLLVESFSEIFKNFPYWKLKIVGEGPEEERLKKMVSGREEIEILGRQNSREMKKTIAGANLVVVPSLWPENFPYAVLESFCLARPVIAAKIGGLPELIKDGKTGILFKPGDKGDLKEKIVYAINNLSRMKELGVFAQKEVLRKYNPDKHYQKLIKIYEGIKRN</sequence>
<dbReference type="Pfam" id="PF13439">
    <property type="entry name" value="Glyco_transf_4"/>
    <property type="match status" value="1"/>
</dbReference>
<dbReference type="EMBL" id="PFOH01000011">
    <property type="protein sequence ID" value="PIZ69958.1"/>
    <property type="molecule type" value="Genomic_DNA"/>
</dbReference>
<organism evidence="3 4">
    <name type="scientific">Candidatus Portnoybacteria bacterium CG_4_10_14_0_2_um_filter_43_36</name>
    <dbReference type="NCBI Taxonomy" id="1974798"/>
    <lineage>
        <taxon>Bacteria</taxon>
        <taxon>Candidatus Portnoyibacteriota</taxon>
    </lineage>
</organism>
<evidence type="ECO:0000259" key="1">
    <source>
        <dbReference type="Pfam" id="PF00534"/>
    </source>
</evidence>
<dbReference type="AlphaFoldDB" id="A0A2M7UFE7"/>
<dbReference type="InterPro" id="IPR028098">
    <property type="entry name" value="Glyco_trans_4-like_N"/>
</dbReference>
<dbReference type="InterPro" id="IPR001296">
    <property type="entry name" value="Glyco_trans_1"/>
</dbReference>
<dbReference type="InterPro" id="IPR050194">
    <property type="entry name" value="Glycosyltransferase_grp1"/>
</dbReference>
<dbReference type="CDD" id="cd03801">
    <property type="entry name" value="GT4_PimA-like"/>
    <property type="match status" value="1"/>
</dbReference>
<reference evidence="4" key="1">
    <citation type="submission" date="2017-09" db="EMBL/GenBank/DDBJ databases">
        <title>Depth-based differentiation of microbial function through sediment-hosted aquifers and enrichment of novel symbionts in the deep terrestrial subsurface.</title>
        <authorList>
            <person name="Probst A.J."/>
            <person name="Ladd B."/>
            <person name="Jarett J.K."/>
            <person name="Geller-Mcgrath D.E."/>
            <person name="Sieber C.M.K."/>
            <person name="Emerson J.B."/>
            <person name="Anantharaman K."/>
            <person name="Thomas B.C."/>
            <person name="Malmstrom R."/>
            <person name="Stieglmeier M."/>
            <person name="Klingl A."/>
            <person name="Woyke T."/>
            <person name="Ryan C.M."/>
            <person name="Banfield J.F."/>
        </authorList>
    </citation>
    <scope>NUCLEOTIDE SEQUENCE [LARGE SCALE GENOMIC DNA]</scope>
</reference>
<feature type="domain" description="Glycosyl transferase family 1" evidence="1">
    <location>
        <begin position="223"/>
        <end position="380"/>
    </location>
</feature>
<protein>
    <submittedName>
        <fullName evidence="3">Glycosyltransferase family 1 protein</fullName>
    </submittedName>
</protein>
<keyword evidence="3" id="KW-0808">Transferase</keyword>
<dbReference type="Gene3D" id="3.40.50.2000">
    <property type="entry name" value="Glycogen Phosphorylase B"/>
    <property type="match status" value="2"/>
</dbReference>
<evidence type="ECO:0000259" key="2">
    <source>
        <dbReference type="Pfam" id="PF13439"/>
    </source>
</evidence>
<evidence type="ECO:0000313" key="4">
    <source>
        <dbReference type="Proteomes" id="UP000231688"/>
    </source>
</evidence>
<feature type="domain" description="Glycosyltransferase subfamily 4-like N-terminal" evidence="2">
    <location>
        <begin position="14"/>
        <end position="219"/>
    </location>
</feature>
<dbReference type="GO" id="GO:0016757">
    <property type="term" value="F:glycosyltransferase activity"/>
    <property type="evidence" value="ECO:0007669"/>
    <property type="project" value="InterPro"/>
</dbReference>
<dbReference type="Proteomes" id="UP000231688">
    <property type="component" value="Unassembled WGS sequence"/>
</dbReference>
<gene>
    <name evidence="3" type="ORF">COY10_00510</name>
</gene>